<reference evidence="1" key="2">
    <citation type="submission" date="2018-08" db="UniProtKB">
        <authorList>
            <consortium name="EnsemblPlants"/>
        </authorList>
    </citation>
    <scope>IDENTIFICATION</scope>
    <source>
        <strain evidence="1">Yugu1</strain>
    </source>
</reference>
<sequence length="105" mass="11481">PKSYRAPNADSVLCTYLPEIHSLPSPACSEMTGKATARVDGMKWEAEETTFLAEAERAYQAAAWSKILAAQTSAGKQNKALEVLTTDVQCQLNTMESSQKEKMQP</sequence>
<organism evidence="1 2">
    <name type="scientific">Setaria italica</name>
    <name type="common">Foxtail millet</name>
    <name type="synonym">Panicum italicum</name>
    <dbReference type="NCBI Taxonomy" id="4555"/>
    <lineage>
        <taxon>Eukaryota</taxon>
        <taxon>Viridiplantae</taxon>
        <taxon>Streptophyta</taxon>
        <taxon>Embryophyta</taxon>
        <taxon>Tracheophyta</taxon>
        <taxon>Spermatophyta</taxon>
        <taxon>Magnoliopsida</taxon>
        <taxon>Liliopsida</taxon>
        <taxon>Poales</taxon>
        <taxon>Poaceae</taxon>
        <taxon>PACMAD clade</taxon>
        <taxon>Panicoideae</taxon>
        <taxon>Panicodae</taxon>
        <taxon>Paniceae</taxon>
        <taxon>Cenchrinae</taxon>
        <taxon>Setaria</taxon>
    </lineage>
</organism>
<name>A0A0Q3U9C0_SETIT</name>
<dbReference type="EMBL" id="AGNK02005664">
    <property type="status" value="NOT_ANNOTATED_CDS"/>
    <property type="molecule type" value="Genomic_DNA"/>
</dbReference>
<reference evidence="2" key="1">
    <citation type="journal article" date="2012" name="Nat. Biotechnol.">
        <title>Reference genome sequence of the model plant Setaria.</title>
        <authorList>
            <person name="Bennetzen J.L."/>
            <person name="Schmutz J."/>
            <person name="Wang H."/>
            <person name="Percifield R."/>
            <person name="Hawkins J."/>
            <person name="Pontaroli A.C."/>
            <person name="Estep M."/>
            <person name="Feng L."/>
            <person name="Vaughn J.N."/>
            <person name="Grimwood J."/>
            <person name="Jenkins J."/>
            <person name="Barry K."/>
            <person name="Lindquist E."/>
            <person name="Hellsten U."/>
            <person name="Deshpande S."/>
            <person name="Wang X."/>
            <person name="Wu X."/>
            <person name="Mitros T."/>
            <person name="Triplett J."/>
            <person name="Yang X."/>
            <person name="Ye C.Y."/>
            <person name="Mauro-Herrera M."/>
            <person name="Wang L."/>
            <person name="Li P."/>
            <person name="Sharma M."/>
            <person name="Sharma R."/>
            <person name="Ronald P.C."/>
            <person name="Panaud O."/>
            <person name="Kellogg E.A."/>
            <person name="Brutnell T.P."/>
            <person name="Doust A.N."/>
            <person name="Tuskan G.A."/>
            <person name="Rokhsar D."/>
            <person name="Devos K.M."/>
        </authorList>
    </citation>
    <scope>NUCLEOTIDE SEQUENCE [LARGE SCALE GENOMIC DNA]</scope>
    <source>
        <strain evidence="2">cv. Yugu1</strain>
    </source>
</reference>
<dbReference type="EnsemblPlants" id="KQK89334">
    <property type="protein sequence ID" value="KQK89334"/>
    <property type="gene ID" value="SETIT_038788mg"/>
</dbReference>
<evidence type="ECO:0000313" key="2">
    <source>
        <dbReference type="Proteomes" id="UP000004995"/>
    </source>
</evidence>
<accession>A0A0Q3U9C0</accession>
<evidence type="ECO:0000313" key="1">
    <source>
        <dbReference type="EnsemblPlants" id="KQK89334"/>
    </source>
</evidence>
<dbReference type="Gramene" id="KQK89334">
    <property type="protein sequence ID" value="KQK89334"/>
    <property type="gene ID" value="SETIT_038788mg"/>
</dbReference>
<dbReference type="InParanoid" id="A0A0Q3U9C0"/>
<dbReference type="AlphaFoldDB" id="A0A0Q3U9C0"/>
<keyword evidence="2" id="KW-1185">Reference proteome</keyword>
<protein>
    <submittedName>
        <fullName evidence="1">Uncharacterized protein</fullName>
    </submittedName>
</protein>
<proteinExistence type="predicted"/>
<dbReference type="Proteomes" id="UP000004995">
    <property type="component" value="Unassembled WGS sequence"/>
</dbReference>